<evidence type="ECO:0000256" key="6">
    <source>
        <dbReference type="ARBA" id="ARBA00023242"/>
    </source>
</evidence>
<dbReference type="InterPro" id="IPR020472">
    <property type="entry name" value="WD40_PAC1"/>
</dbReference>
<dbReference type="HAMAP" id="MF_03029">
    <property type="entry name" value="WDR12"/>
    <property type="match status" value="1"/>
</dbReference>
<keyword evidence="4 7" id="KW-0853">WD repeat</keyword>
<feature type="non-terminal residue" evidence="9">
    <location>
        <position position="1"/>
    </location>
</feature>
<dbReference type="Pfam" id="PF08154">
    <property type="entry name" value="NLE"/>
    <property type="match status" value="1"/>
</dbReference>
<dbReference type="PANTHER" id="PTHR19855">
    <property type="entry name" value="WD40 REPEAT PROTEIN 12, 37"/>
    <property type="match status" value="1"/>
</dbReference>
<feature type="repeat" description="WD" evidence="7">
    <location>
        <begin position="290"/>
        <end position="321"/>
    </location>
</feature>
<reference evidence="9 10" key="1">
    <citation type="submission" date="2019-08" db="EMBL/GenBank/DDBJ databases">
        <title>The genome of the soybean aphid Biotype 1, its phylome, world population structure and adaptation to the North American continent.</title>
        <authorList>
            <person name="Giordano R."/>
            <person name="Donthu R.K."/>
            <person name="Hernandez A.G."/>
            <person name="Wright C.L."/>
            <person name="Zimin A.V."/>
        </authorList>
    </citation>
    <scope>NUCLEOTIDE SEQUENCE [LARGE SCALE GENOMIC DNA]</scope>
    <source>
        <tissue evidence="9">Whole aphids</tissue>
    </source>
</reference>
<dbReference type="Pfam" id="PF00400">
    <property type="entry name" value="WD40"/>
    <property type="match status" value="6"/>
</dbReference>
<dbReference type="Gene3D" id="2.130.10.10">
    <property type="entry name" value="YVTN repeat-like/Quinoprotein amine dehydrogenase"/>
    <property type="match status" value="2"/>
</dbReference>
<dbReference type="PROSITE" id="PS50082">
    <property type="entry name" value="WD_REPEATS_2"/>
    <property type="match status" value="5"/>
</dbReference>
<feature type="repeat" description="WD" evidence="7">
    <location>
        <begin position="181"/>
        <end position="216"/>
    </location>
</feature>
<dbReference type="InterPro" id="IPR012972">
    <property type="entry name" value="NLE"/>
</dbReference>
<dbReference type="InterPro" id="IPR001680">
    <property type="entry name" value="WD40_rpt"/>
</dbReference>
<dbReference type="AlphaFoldDB" id="A0A6G0U7X0"/>
<feature type="repeat" description="WD" evidence="7">
    <location>
        <begin position="375"/>
        <end position="411"/>
    </location>
</feature>
<accession>A0A6G0U7X0</accession>
<dbReference type="SMART" id="SM00320">
    <property type="entry name" value="WD40"/>
    <property type="match status" value="7"/>
</dbReference>
<evidence type="ECO:0000259" key="8">
    <source>
        <dbReference type="Pfam" id="PF08154"/>
    </source>
</evidence>
<proteinExistence type="inferred from homology"/>
<sequence length="562" mass="63026">IARVLFIIATADNITFLVDDLTLEKNSESLVMDRLKKKVDLGSQIQIKFITKQEIYAVPEFPFAVDSKIQCENLNKLVNELLKDKLSDDNGVVKKVDFDFLVNGELLRTPLDIHLTNKNVSSESNVVVEYMEATPSPEPMDCLIHDDWVSAIHSSGSWIITGCYDNSIHIWTNKGKHKTGISGHTGPVKAVQWISVSNDSATFVSGSQDQSIRVWDWDIKKGTTNCLQIGRGHERSVECISVSPDSTRFATGGWDTMLKIWSADPNYEPADKPAKKLKSETKIMPPIMTLKGHKENISSVQFINNSDLITASWDHTIKHWDGEIGGIKTEIVGNKSFFNHDYSDLNGSVITCSSDRHIRLYDLRSKEGSLVKGTYSSHTQWVTTVRWSKTEEYQFISGGYDNQMKLWDTRSPKVPLFELTGHEEKVMCSDWSNQKLILSGGADNTVRIFKNKNLLGCLVDFEYHSITVKVPGHNFTATTAVWDFISNIDVLKMNSMIKVAYNNYIFILLAGASVKCQKTLSQQSTQLTNLPFLTLSILAIYLTEGGLRSNFIKTCGIALEDS</sequence>
<dbReference type="SUPFAM" id="SSF50978">
    <property type="entry name" value="WD40 repeat-like"/>
    <property type="match status" value="1"/>
</dbReference>
<dbReference type="InterPro" id="IPR028599">
    <property type="entry name" value="WDR12/Ytm1"/>
</dbReference>
<keyword evidence="5" id="KW-0677">Repeat</keyword>
<keyword evidence="3" id="KW-0698">rRNA processing</keyword>
<evidence type="ECO:0000313" key="9">
    <source>
        <dbReference type="EMBL" id="KAE9545047.1"/>
    </source>
</evidence>
<dbReference type="InterPro" id="IPR015943">
    <property type="entry name" value="WD40/YVTN_repeat-like_dom_sf"/>
</dbReference>
<feature type="domain" description="NLE" evidence="8">
    <location>
        <begin position="45"/>
        <end position="115"/>
    </location>
</feature>
<name>A0A6G0U7X0_APHGL</name>
<dbReference type="OrthoDB" id="10251381at2759"/>
<evidence type="ECO:0000256" key="4">
    <source>
        <dbReference type="ARBA" id="ARBA00022574"/>
    </source>
</evidence>
<feature type="repeat" description="WD" evidence="7">
    <location>
        <begin position="230"/>
        <end position="262"/>
    </location>
</feature>
<dbReference type="Proteomes" id="UP000475862">
    <property type="component" value="Unassembled WGS sequence"/>
</dbReference>
<keyword evidence="6" id="KW-0539">Nucleus</keyword>
<keyword evidence="2" id="KW-0690">Ribosome biogenesis</keyword>
<dbReference type="CDD" id="cd00200">
    <property type="entry name" value="WD40"/>
    <property type="match status" value="1"/>
</dbReference>
<evidence type="ECO:0000256" key="3">
    <source>
        <dbReference type="ARBA" id="ARBA00022552"/>
    </source>
</evidence>
<evidence type="ECO:0000313" key="10">
    <source>
        <dbReference type="Proteomes" id="UP000475862"/>
    </source>
</evidence>
<dbReference type="GO" id="GO:0005634">
    <property type="term" value="C:nucleus"/>
    <property type="evidence" value="ECO:0007669"/>
    <property type="project" value="UniProtKB-SubCell"/>
</dbReference>
<dbReference type="InterPro" id="IPR036322">
    <property type="entry name" value="WD40_repeat_dom_sf"/>
</dbReference>
<evidence type="ECO:0000256" key="1">
    <source>
        <dbReference type="ARBA" id="ARBA00004123"/>
    </source>
</evidence>
<comment type="caution">
    <text evidence="9">The sequence shown here is derived from an EMBL/GenBank/DDBJ whole genome shotgun (WGS) entry which is preliminary data.</text>
</comment>
<protein>
    <recommendedName>
        <fullName evidence="8">NLE domain-containing protein</fullName>
    </recommendedName>
</protein>
<dbReference type="PANTHER" id="PTHR19855:SF11">
    <property type="entry name" value="RIBOSOME BIOGENESIS PROTEIN WDR12"/>
    <property type="match status" value="1"/>
</dbReference>
<dbReference type="EMBL" id="VYZN01000001">
    <property type="protein sequence ID" value="KAE9545047.1"/>
    <property type="molecule type" value="Genomic_DNA"/>
</dbReference>
<gene>
    <name evidence="9" type="ORF">AGLY_000590</name>
</gene>
<dbReference type="PRINTS" id="PR00320">
    <property type="entry name" value="GPROTEINBRPT"/>
</dbReference>
<comment type="subcellular location">
    <subcellularLocation>
        <location evidence="1">Nucleus</location>
    </subcellularLocation>
</comment>
<organism evidence="9 10">
    <name type="scientific">Aphis glycines</name>
    <name type="common">Soybean aphid</name>
    <dbReference type="NCBI Taxonomy" id="307491"/>
    <lineage>
        <taxon>Eukaryota</taxon>
        <taxon>Metazoa</taxon>
        <taxon>Ecdysozoa</taxon>
        <taxon>Arthropoda</taxon>
        <taxon>Hexapoda</taxon>
        <taxon>Insecta</taxon>
        <taxon>Pterygota</taxon>
        <taxon>Neoptera</taxon>
        <taxon>Paraneoptera</taxon>
        <taxon>Hemiptera</taxon>
        <taxon>Sternorrhyncha</taxon>
        <taxon>Aphidomorpha</taxon>
        <taxon>Aphidoidea</taxon>
        <taxon>Aphididae</taxon>
        <taxon>Aphidini</taxon>
        <taxon>Aphis</taxon>
        <taxon>Aphis</taxon>
    </lineage>
</organism>
<dbReference type="GO" id="GO:0006364">
    <property type="term" value="P:rRNA processing"/>
    <property type="evidence" value="ECO:0007669"/>
    <property type="project" value="UniProtKB-KW"/>
</dbReference>
<keyword evidence="10" id="KW-1185">Reference proteome</keyword>
<dbReference type="FunFam" id="2.130.10.10:FF:001898">
    <property type="entry name" value="Ribosome biogenesis protein WDR12 homolog"/>
    <property type="match status" value="1"/>
</dbReference>
<evidence type="ECO:0000256" key="7">
    <source>
        <dbReference type="PROSITE-ProRule" id="PRU00221"/>
    </source>
</evidence>
<dbReference type="PROSITE" id="PS50294">
    <property type="entry name" value="WD_REPEATS_REGION"/>
    <property type="match status" value="4"/>
</dbReference>
<evidence type="ECO:0000256" key="2">
    <source>
        <dbReference type="ARBA" id="ARBA00022517"/>
    </source>
</evidence>
<feature type="repeat" description="WD" evidence="7">
    <location>
        <begin position="419"/>
        <end position="450"/>
    </location>
</feature>
<evidence type="ECO:0000256" key="5">
    <source>
        <dbReference type="ARBA" id="ARBA00022737"/>
    </source>
</evidence>